<feature type="region of interest" description="Disordered" evidence="1">
    <location>
        <begin position="186"/>
        <end position="210"/>
    </location>
</feature>
<dbReference type="Proteomes" id="UP001189429">
    <property type="component" value="Unassembled WGS sequence"/>
</dbReference>
<feature type="compositionally biased region" description="Low complexity" evidence="1">
    <location>
        <begin position="188"/>
        <end position="198"/>
    </location>
</feature>
<evidence type="ECO:0000313" key="3">
    <source>
        <dbReference type="Proteomes" id="UP001189429"/>
    </source>
</evidence>
<protein>
    <submittedName>
        <fullName evidence="2">Uncharacterized protein</fullName>
    </submittedName>
</protein>
<evidence type="ECO:0000256" key="1">
    <source>
        <dbReference type="SAM" id="MobiDB-lite"/>
    </source>
</evidence>
<gene>
    <name evidence="2" type="ORF">PCOR1329_LOCUS26244</name>
</gene>
<comment type="caution">
    <text evidence="2">The sequence shown here is derived from an EMBL/GenBank/DDBJ whole genome shotgun (WGS) entry which is preliminary data.</text>
</comment>
<accession>A0ABN9S7S4</accession>
<organism evidence="2 3">
    <name type="scientific">Prorocentrum cordatum</name>
    <dbReference type="NCBI Taxonomy" id="2364126"/>
    <lineage>
        <taxon>Eukaryota</taxon>
        <taxon>Sar</taxon>
        <taxon>Alveolata</taxon>
        <taxon>Dinophyceae</taxon>
        <taxon>Prorocentrales</taxon>
        <taxon>Prorocentraceae</taxon>
        <taxon>Prorocentrum</taxon>
    </lineage>
</organism>
<reference evidence="2" key="1">
    <citation type="submission" date="2023-10" db="EMBL/GenBank/DDBJ databases">
        <authorList>
            <person name="Chen Y."/>
            <person name="Shah S."/>
            <person name="Dougan E. K."/>
            <person name="Thang M."/>
            <person name="Chan C."/>
        </authorList>
    </citation>
    <scope>NUCLEOTIDE SEQUENCE [LARGE SCALE GENOMIC DNA]</scope>
</reference>
<dbReference type="EMBL" id="CAUYUJ010009301">
    <property type="protein sequence ID" value="CAK0826379.1"/>
    <property type="molecule type" value="Genomic_DNA"/>
</dbReference>
<evidence type="ECO:0000313" key="2">
    <source>
        <dbReference type="EMBL" id="CAK0826379.1"/>
    </source>
</evidence>
<feature type="non-terminal residue" evidence="2">
    <location>
        <position position="1"/>
    </location>
</feature>
<keyword evidence="3" id="KW-1185">Reference proteome</keyword>
<sequence length="703" mass="76952">DQKDAAAQQFFNDLHKDMNRLAAFILKHREARPAVGRGRKRPAFDYSAYMSIAKNGKRELKGDEGEYMIYEDYMRFFFIQTLAPPRTLTPAQAADKWRREMMDGTPKQSITYFSGELNKTATADGIRAATKHSHHFHDIKEHAEVTEERKNHRFLSDVARRELSEQMVQRAKGITFKNHAFTGVVDDAPPAASKPAARGGKGGAGKLTPEQAEAKKFKTLPLTVLRTASSYMKAKALAQQIVESTRNAMKEFIDRHPLSNDAATTDIDNPSAVPKRFESHYAIVAGCLTILELILENVPEAKLDDHRATLVSNIGMDSGLRAMECFSGDAGSVIMGFSRLDAWFPSVNTAASYTTYAKYKEVVEDRMKTLMMNARTIASSGRTVLAQLKSLMKAHAVAIMSIESKRQSLAQPVDPTKGAGKGKKRGVQAADGVGPEVLKYMGASVQKFPDRTKVNVLKNANDIDALDIGGMIVIRLGAEHVITWLANADPDNKAAAEAMFDTKSKVPLKQLCYPVAMSQGIESKPGLASALASIRKLAISAPTHRDDFQIPVAEVGGRLGAGEQCDDFTQLFEIPALFIFEQGGYHVGPDCHGLGHWRIQAKSMRLLAGARMSEIAQIQKDPTGESVVHWLQTLSPTQLGAAEAPSLFIVELAAGDIVYAPPGHVLAEKILETSIGLRIADNRMVRDALVDFDLLCKSFTNTA</sequence>
<name>A0ABN9S7S4_9DINO</name>
<proteinExistence type="predicted"/>
<feature type="non-terminal residue" evidence="2">
    <location>
        <position position="703"/>
    </location>
</feature>